<dbReference type="AlphaFoldDB" id="A0AAU7XGR1"/>
<dbReference type="GO" id="GO:0009279">
    <property type="term" value="C:cell outer membrane"/>
    <property type="evidence" value="ECO:0007669"/>
    <property type="project" value="UniProtKB-SubCell"/>
</dbReference>
<keyword evidence="5" id="KW-0998">Cell outer membrane</keyword>
<evidence type="ECO:0000256" key="6">
    <source>
        <dbReference type="SAM" id="MobiDB-lite"/>
    </source>
</evidence>
<dbReference type="SUPFAM" id="SSF56925">
    <property type="entry name" value="OMPA-like"/>
    <property type="match status" value="1"/>
</dbReference>
<dbReference type="InterPro" id="IPR010583">
    <property type="entry name" value="MipA"/>
</dbReference>
<feature type="region of interest" description="Disordered" evidence="6">
    <location>
        <begin position="1"/>
        <end position="33"/>
    </location>
</feature>
<dbReference type="EMBL" id="CP158568">
    <property type="protein sequence ID" value="XBY46772.1"/>
    <property type="molecule type" value="Genomic_DNA"/>
</dbReference>
<accession>A0AAU7XGR1</accession>
<keyword evidence="4" id="KW-0472">Membrane</keyword>
<dbReference type="InterPro" id="IPR011250">
    <property type="entry name" value="OMP/PagP_B-barrel"/>
</dbReference>
<evidence type="ECO:0000256" key="5">
    <source>
        <dbReference type="ARBA" id="ARBA00023237"/>
    </source>
</evidence>
<name>A0AAU7XGR1_9HYPH</name>
<organism evidence="7">
    <name type="scientific">Methyloraptor flagellatus</name>
    <dbReference type="NCBI Taxonomy" id="3162530"/>
    <lineage>
        <taxon>Bacteria</taxon>
        <taxon>Pseudomonadati</taxon>
        <taxon>Pseudomonadota</taxon>
        <taxon>Alphaproteobacteria</taxon>
        <taxon>Hyphomicrobiales</taxon>
        <taxon>Ancalomicrobiaceae</taxon>
        <taxon>Methyloraptor</taxon>
    </lineage>
</organism>
<dbReference type="Pfam" id="PF06629">
    <property type="entry name" value="MipA"/>
    <property type="match status" value="1"/>
</dbReference>
<proteinExistence type="inferred from homology"/>
<dbReference type="KEGG" id="mflg:ABS361_01435"/>
<sequence length="267" mass="28997">MRDAPPLRPRLRPPRRNRARARSGGRCRRRAADPLAGPGIDAIVTLGLGAKLQPAYDGANRYVASPWPIVGLKFLRSPFTGQETSDTGFGFRPTFRFLDERKGTGDLAGLNRVKSAYEVGAQIDYTDTYWRAYVEFRQGFGGHTGQLYDVGAEGIFRPAPAWRIALGPKLSFASSEYMRTYFGVTGAESVASGGKFAAYNPSGGIRAAGVTAQATYAFDKNWLVRADAGYERLVGDATSSPIVKRAGDVNQFTVGLGVAYRFGIGWH</sequence>
<dbReference type="PANTHER" id="PTHR38776">
    <property type="entry name" value="MLTA-INTERACTING PROTEIN-RELATED"/>
    <property type="match status" value="1"/>
</dbReference>
<reference evidence="7" key="1">
    <citation type="submission" date="2024-06" db="EMBL/GenBank/DDBJ databases">
        <title>Methylostella associata gen. nov., sp. nov., a novel Ancalomicrobiaceae-affiliated facultatively methylotrophic bacteria that feed on methanotrophs of the genus Methylococcus.</title>
        <authorList>
            <person name="Saltykova V."/>
            <person name="Danilova O.V."/>
            <person name="Oshkin I.Y."/>
            <person name="Belova S.E."/>
            <person name="Pimenov N.V."/>
            <person name="Dedysh S.N."/>
        </authorList>
    </citation>
    <scope>NUCLEOTIDE SEQUENCE</scope>
    <source>
        <strain evidence="7">S20</strain>
    </source>
</reference>
<evidence type="ECO:0000256" key="1">
    <source>
        <dbReference type="ARBA" id="ARBA00004442"/>
    </source>
</evidence>
<evidence type="ECO:0000256" key="3">
    <source>
        <dbReference type="ARBA" id="ARBA00022729"/>
    </source>
</evidence>
<gene>
    <name evidence="7" type="ORF">ABS361_01435</name>
</gene>
<dbReference type="RefSeq" id="WP_407051863.1">
    <property type="nucleotide sequence ID" value="NZ_CP158568.1"/>
</dbReference>
<comment type="similarity">
    <text evidence="2">Belongs to the MipA/OmpV family.</text>
</comment>
<evidence type="ECO:0000256" key="4">
    <source>
        <dbReference type="ARBA" id="ARBA00023136"/>
    </source>
</evidence>
<protein>
    <submittedName>
        <fullName evidence="7">MipA/OmpV family protein</fullName>
    </submittedName>
</protein>
<evidence type="ECO:0000313" key="7">
    <source>
        <dbReference type="EMBL" id="XBY46772.1"/>
    </source>
</evidence>
<feature type="compositionally biased region" description="Basic residues" evidence="6">
    <location>
        <begin position="9"/>
        <end position="29"/>
    </location>
</feature>
<keyword evidence="3" id="KW-0732">Signal</keyword>
<comment type="subcellular location">
    <subcellularLocation>
        <location evidence="1">Cell outer membrane</location>
    </subcellularLocation>
</comment>
<evidence type="ECO:0000256" key="2">
    <source>
        <dbReference type="ARBA" id="ARBA00005722"/>
    </source>
</evidence>
<dbReference type="PANTHER" id="PTHR38776:SF1">
    <property type="entry name" value="MLTA-INTERACTING PROTEIN-RELATED"/>
    <property type="match status" value="1"/>
</dbReference>